<dbReference type="SUPFAM" id="SSF56796">
    <property type="entry name" value="Dehydroquinate synthase-like"/>
    <property type="match status" value="1"/>
</dbReference>
<dbReference type="PANTHER" id="PTHR43633:SF1">
    <property type="entry name" value="ALCOHOL DEHYDROGENASE YQHD"/>
    <property type="match status" value="1"/>
</dbReference>
<comment type="caution">
    <text evidence="4">The sequence shown here is derived from an EMBL/GenBank/DDBJ whole genome shotgun (WGS) entry which is preliminary data.</text>
</comment>
<name>A0ABQ5N5Z4_9CLOT</name>
<dbReference type="Gene3D" id="1.20.1090.10">
    <property type="entry name" value="Dehydroquinate synthase-like - alpha domain"/>
    <property type="match status" value="1"/>
</dbReference>
<protein>
    <submittedName>
        <fullName evidence="4">NADH-dependent alcohol dehydrogenase</fullName>
    </submittedName>
</protein>
<feature type="domain" description="Fe-containing alcohol dehydrogenase-like C-terminal" evidence="3">
    <location>
        <begin position="189"/>
        <end position="386"/>
    </location>
</feature>
<evidence type="ECO:0000313" key="5">
    <source>
        <dbReference type="Proteomes" id="UP001208567"/>
    </source>
</evidence>
<dbReference type="Pfam" id="PF25137">
    <property type="entry name" value="ADH_Fe_C"/>
    <property type="match status" value="1"/>
</dbReference>
<dbReference type="RefSeq" id="WP_264849933.1">
    <property type="nucleotide sequence ID" value="NZ_BRXR01000001.1"/>
</dbReference>
<feature type="domain" description="Alcohol dehydrogenase iron-type/glycerol dehydrogenase GldA" evidence="2">
    <location>
        <begin position="9"/>
        <end position="178"/>
    </location>
</feature>
<evidence type="ECO:0000256" key="1">
    <source>
        <dbReference type="ARBA" id="ARBA00023002"/>
    </source>
</evidence>
<dbReference type="Pfam" id="PF00465">
    <property type="entry name" value="Fe-ADH"/>
    <property type="match status" value="1"/>
</dbReference>
<evidence type="ECO:0000259" key="2">
    <source>
        <dbReference type="Pfam" id="PF00465"/>
    </source>
</evidence>
<dbReference type="InterPro" id="IPR056798">
    <property type="entry name" value="ADH_Fe_C"/>
</dbReference>
<gene>
    <name evidence="4" type="ORF">bsdE14_20670</name>
</gene>
<organism evidence="4 5">
    <name type="scientific">Clostridium omnivorum</name>
    <dbReference type="NCBI Taxonomy" id="1604902"/>
    <lineage>
        <taxon>Bacteria</taxon>
        <taxon>Bacillati</taxon>
        <taxon>Bacillota</taxon>
        <taxon>Clostridia</taxon>
        <taxon>Eubacteriales</taxon>
        <taxon>Clostridiaceae</taxon>
        <taxon>Clostridium</taxon>
    </lineage>
</organism>
<dbReference type="PANTHER" id="PTHR43633">
    <property type="entry name" value="ALCOHOL DEHYDROGENASE YQHD"/>
    <property type="match status" value="1"/>
</dbReference>
<dbReference type="EMBL" id="BRXR01000001">
    <property type="protein sequence ID" value="GLC30657.1"/>
    <property type="molecule type" value="Genomic_DNA"/>
</dbReference>
<dbReference type="InterPro" id="IPR001670">
    <property type="entry name" value="ADH_Fe/GldA"/>
</dbReference>
<dbReference type="Gene3D" id="3.40.50.1970">
    <property type="match status" value="1"/>
</dbReference>
<evidence type="ECO:0000259" key="3">
    <source>
        <dbReference type="Pfam" id="PF25137"/>
    </source>
</evidence>
<keyword evidence="1" id="KW-0560">Oxidoreductase</keyword>
<accession>A0ABQ5N5Z4</accession>
<dbReference type="CDD" id="cd08187">
    <property type="entry name" value="BDH"/>
    <property type="match status" value="1"/>
</dbReference>
<dbReference type="InterPro" id="IPR044731">
    <property type="entry name" value="BDH-like"/>
</dbReference>
<evidence type="ECO:0000313" key="4">
    <source>
        <dbReference type="EMBL" id="GLC30657.1"/>
    </source>
</evidence>
<proteinExistence type="predicted"/>
<dbReference type="Proteomes" id="UP001208567">
    <property type="component" value="Unassembled WGS sequence"/>
</dbReference>
<keyword evidence="5" id="KW-1185">Reference proteome</keyword>
<reference evidence="4 5" key="1">
    <citation type="journal article" date="2024" name="Int. J. Syst. Evol. Microbiol.">
        <title>Clostridium omnivorum sp. nov., isolated from anoxic soil under the treatment of reductive soil disinfestation.</title>
        <authorList>
            <person name="Ueki A."/>
            <person name="Tonouchi A."/>
            <person name="Kaku N."/>
            <person name="Honma S."/>
            <person name="Ueki K."/>
        </authorList>
    </citation>
    <scope>NUCLEOTIDE SEQUENCE [LARGE SCALE GENOMIC DNA]</scope>
    <source>
        <strain evidence="4 5">E14</strain>
    </source>
</reference>
<sequence>MNNFMFKNPTKLIFGRDTVQRIGEEVKESGIDKVLLLYGKGSIYKNGIYEAAVKALKENGIEFKELSGVKANPELSKVHECIEVLKKENLQGIIAIGGGSVIDTAKAAAAGARYESDIWQVFEGNGEIKEAIPIFTVLTISSAGSEMNSCCIMTNEDENKKMAFTSDYIYPKVSIVDPAAQFTLSKEQTVNGAIDVMSRVLELYFEGVKNSDVMDEVLEGILRTIIKHVQVLINEPDNYNSRAELALCAVLPTNGYYSIGTKGCPLVSHQLEHPLSIFFDIAPGAGLSIVFPSWMKYVYKYNIKKFVRFANKIFGIEQGTEDERVLKAIELLRDFYKSLGAPVSLKEAGIRYEDLAKLAANAAELGNARTIWVLGKEDILQIYKLSYE</sequence>